<reference evidence="2 3" key="1">
    <citation type="submission" date="2015-01" db="EMBL/GenBank/DDBJ databases">
        <title>Evolution of Trichinella species and genotypes.</title>
        <authorList>
            <person name="Korhonen P.K."/>
            <person name="Edoardo P."/>
            <person name="Giuseppe L.R."/>
            <person name="Gasser R.B."/>
        </authorList>
    </citation>
    <scope>NUCLEOTIDE SEQUENCE [LARGE SCALE GENOMIC DNA]</scope>
    <source>
        <strain evidence="2">ISS1029</strain>
    </source>
</reference>
<dbReference type="EMBL" id="JYDP01000201">
    <property type="protein sequence ID" value="KRZ03188.1"/>
    <property type="molecule type" value="Genomic_DNA"/>
</dbReference>
<organism evidence="2 3">
    <name type="scientific">Trichinella zimbabwensis</name>
    <dbReference type="NCBI Taxonomy" id="268475"/>
    <lineage>
        <taxon>Eukaryota</taxon>
        <taxon>Metazoa</taxon>
        <taxon>Ecdysozoa</taxon>
        <taxon>Nematoda</taxon>
        <taxon>Enoplea</taxon>
        <taxon>Dorylaimia</taxon>
        <taxon>Trichinellida</taxon>
        <taxon>Trichinellidae</taxon>
        <taxon>Trichinella</taxon>
    </lineage>
</organism>
<gene>
    <name evidence="2" type="ORF">T11_7840</name>
</gene>
<dbReference type="AlphaFoldDB" id="A0A0V1GZF4"/>
<proteinExistence type="predicted"/>
<evidence type="ECO:0000313" key="3">
    <source>
        <dbReference type="Proteomes" id="UP000055024"/>
    </source>
</evidence>
<accession>A0A0V1GZF4</accession>
<evidence type="ECO:0000256" key="1">
    <source>
        <dbReference type="SAM" id="MobiDB-lite"/>
    </source>
</evidence>
<comment type="caution">
    <text evidence="2">The sequence shown here is derived from an EMBL/GenBank/DDBJ whole genome shotgun (WGS) entry which is preliminary data.</text>
</comment>
<protein>
    <submittedName>
        <fullName evidence="2">Uncharacterized protein</fullName>
    </submittedName>
</protein>
<keyword evidence="3" id="KW-1185">Reference proteome</keyword>
<dbReference type="OrthoDB" id="5920088at2759"/>
<dbReference type="Proteomes" id="UP000055024">
    <property type="component" value="Unassembled WGS sequence"/>
</dbReference>
<evidence type="ECO:0000313" key="2">
    <source>
        <dbReference type="EMBL" id="KRZ03188.1"/>
    </source>
</evidence>
<name>A0A0V1GZF4_9BILA</name>
<feature type="region of interest" description="Disordered" evidence="1">
    <location>
        <begin position="24"/>
        <end position="48"/>
    </location>
</feature>
<sequence length="73" mass="8055">MKEISDRQWTLQFGISCSNEQQTLEKRGRGCRQPSRGPASKGSKFGLQSAVAPTVVGGSDEKRRLLSTFSIRI</sequence>